<name>A0A5C6NJ69_9TELE</name>
<dbReference type="Proteomes" id="UP000324091">
    <property type="component" value="Chromosome 20"/>
</dbReference>
<dbReference type="AlphaFoldDB" id="A0A5C6NJ69"/>
<sequence length="104" mass="11204">MLSTSTETCFTTTGFAYAQTAGTSLGMGALKGARDHSVSRLSVFQHHFWTGVPVREWEEREEAGEHPASGKQTGSETGAPATLCPHHSPHHHLSAGPQHQRTTI</sequence>
<feature type="region of interest" description="Disordered" evidence="1">
    <location>
        <begin position="55"/>
        <end position="104"/>
    </location>
</feature>
<comment type="caution">
    <text evidence="2">The sequence shown here is derived from an EMBL/GenBank/DDBJ whole genome shotgun (WGS) entry which is preliminary data.</text>
</comment>
<proteinExistence type="predicted"/>
<organism evidence="2 3">
    <name type="scientific">Takifugu flavidus</name>
    <name type="common">sansaifugu</name>
    <dbReference type="NCBI Taxonomy" id="433684"/>
    <lineage>
        <taxon>Eukaryota</taxon>
        <taxon>Metazoa</taxon>
        <taxon>Chordata</taxon>
        <taxon>Craniata</taxon>
        <taxon>Vertebrata</taxon>
        <taxon>Euteleostomi</taxon>
        <taxon>Actinopterygii</taxon>
        <taxon>Neopterygii</taxon>
        <taxon>Teleostei</taxon>
        <taxon>Neoteleostei</taxon>
        <taxon>Acanthomorphata</taxon>
        <taxon>Eupercaria</taxon>
        <taxon>Tetraodontiformes</taxon>
        <taxon>Tetradontoidea</taxon>
        <taxon>Tetraodontidae</taxon>
        <taxon>Takifugu</taxon>
    </lineage>
</organism>
<evidence type="ECO:0000256" key="1">
    <source>
        <dbReference type="SAM" id="MobiDB-lite"/>
    </source>
</evidence>
<evidence type="ECO:0000313" key="3">
    <source>
        <dbReference type="Proteomes" id="UP000324091"/>
    </source>
</evidence>
<reference evidence="2 3" key="1">
    <citation type="submission" date="2019-04" db="EMBL/GenBank/DDBJ databases">
        <title>Chromosome genome assembly for Takifugu flavidus.</title>
        <authorList>
            <person name="Xiao S."/>
        </authorList>
    </citation>
    <scope>NUCLEOTIDE SEQUENCE [LARGE SCALE GENOMIC DNA]</scope>
    <source>
        <strain evidence="2">HTHZ2018</strain>
        <tissue evidence="2">Muscle</tissue>
    </source>
</reference>
<keyword evidence="3" id="KW-1185">Reference proteome</keyword>
<evidence type="ECO:0000313" key="2">
    <source>
        <dbReference type="EMBL" id="TWW66110.1"/>
    </source>
</evidence>
<dbReference type="EMBL" id="RHFK02000013">
    <property type="protein sequence ID" value="TWW66110.1"/>
    <property type="molecule type" value="Genomic_DNA"/>
</dbReference>
<protein>
    <submittedName>
        <fullName evidence="2">Uncharacterized protein</fullName>
    </submittedName>
</protein>
<accession>A0A5C6NJ69</accession>
<gene>
    <name evidence="2" type="ORF">D4764_20G0001420</name>
</gene>